<protein>
    <submittedName>
        <fullName evidence="1">Uncharacterized protein</fullName>
    </submittedName>
</protein>
<dbReference type="AlphaFoldDB" id="A0A438AM06"/>
<accession>A0A438AM06</accession>
<comment type="caution">
    <text evidence="1">The sequence shown here is derived from an EMBL/GenBank/DDBJ whole genome shotgun (WGS) entry which is preliminary data.</text>
</comment>
<organism evidence="1 2">
    <name type="scientific">Mesobaculum littorinae</name>
    <dbReference type="NCBI Taxonomy" id="2486419"/>
    <lineage>
        <taxon>Bacteria</taxon>
        <taxon>Pseudomonadati</taxon>
        <taxon>Pseudomonadota</taxon>
        <taxon>Alphaproteobacteria</taxon>
        <taxon>Rhodobacterales</taxon>
        <taxon>Roseobacteraceae</taxon>
        <taxon>Mesobaculum</taxon>
    </lineage>
</organism>
<sequence>MTTTTHTAPSSLQEHAEAVREAVRLLNDAAHSAAIAGLRVEITNHETGGLGLGPIPRLEAHVLLEL</sequence>
<keyword evidence="2" id="KW-1185">Reference proteome</keyword>
<reference evidence="1 2" key="1">
    <citation type="submission" date="2018-11" db="EMBL/GenBank/DDBJ databases">
        <title>Mesobaculum littorinae gen. nov., sp. nov., isolated from Littorina scabra that represents a novel genus of the order Rhodobacteraceae.</title>
        <authorList>
            <person name="Li F."/>
        </authorList>
    </citation>
    <scope>NUCLEOTIDE SEQUENCE [LARGE SCALE GENOMIC DNA]</scope>
    <source>
        <strain evidence="1 2">M0103</strain>
    </source>
</reference>
<proteinExistence type="predicted"/>
<evidence type="ECO:0000313" key="1">
    <source>
        <dbReference type="EMBL" id="RVV99722.1"/>
    </source>
</evidence>
<dbReference type="Proteomes" id="UP000285908">
    <property type="component" value="Unassembled WGS sequence"/>
</dbReference>
<evidence type="ECO:0000313" key="2">
    <source>
        <dbReference type="Proteomes" id="UP000285908"/>
    </source>
</evidence>
<name>A0A438AM06_9RHOB</name>
<gene>
    <name evidence="1" type="ORF">EKE94_03315</name>
</gene>
<dbReference type="EMBL" id="RQXX01000001">
    <property type="protein sequence ID" value="RVV99722.1"/>
    <property type="molecule type" value="Genomic_DNA"/>
</dbReference>
<dbReference type="RefSeq" id="WP_127905164.1">
    <property type="nucleotide sequence ID" value="NZ_RQXX01000001.1"/>
</dbReference>